<evidence type="ECO:0000313" key="4">
    <source>
        <dbReference type="Proteomes" id="UP001549921"/>
    </source>
</evidence>
<protein>
    <recommendedName>
        <fullName evidence="2">DUF7869 domain-containing protein</fullName>
    </recommendedName>
</protein>
<proteinExistence type="predicted"/>
<organism evidence="3 4">
    <name type="scientific">Loxostege sticticalis</name>
    <name type="common">Beet webworm moth</name>
    <dbReference type="NCBI Taxonomy" id="481309"/>
    <lineage>
        <taxon>Eukaryota</taxon>
        <taxon>Metazoa</taxon>
        <taxon>Ecdysozoa</taxon>
        <taxon>Arthropoda</taxon>
        <taxon>Hexapoda</taxon>
        <taxon>Insecta</taxon>
        <taxon>Pterygota</taxon>
        <taxon>Neoptera</taxon>
        <taxon>Endopterygota</taxon>
        <taxon>Lepidoptera</taxon>
        <taxon>Glossata</taxon>
        <taxon>Ditrysia</taxon>
        <taxon>Pyraloidea</taxon>
        <taxon>Crambidae</taxon>
        <taxon>Pyraustinae</taxon>
        <taxon>Loxostege</taxon>
    </lineage>
</organism>
<dbReference type="Proteomes" id="UP001549921">
    <property type="component" value="Unassembled WGS sequence"/>
</dbReference>
<accession>A0ABD0SIK5</accession>
<evidence type="ECO:0000256" key="1">
    <source>
        <dbReference type="SAM" id="MobiDB-lite"/>
    </source>
</evidence>
<feature type="region of interest" description="Disordered" evidence="1">
    <location>
        <begin position="12"/>
        <end position="42"/>
    </location>
</feature>
<reference evidence="3 4" key="1">
    <citation type="submission" date="2024-06" db="EMBL/GenBank/DDBJ databases">
        <title>A chromosome-level genome assembly of beet webworm, Loxostege sticticalis.</title>
        <authorList>
            <person name="Zhang Y."/>
        </authorList>
    </citation>
    <scope>NUCLEOTIDE SEQUENCE [LARGE SCALE GENOMIC DNA]</scope>
    <source>
        <strain evidence="3">AQ028</strain>
        <tissue evidence="3">Male pupae</tissue>
    </source>
</reference>
<dbReference type="PANTHER" id="PTHR10773:SF19">
    <property type="match status" value="1"/>
</dbReference>
<evidence type="ECO:0000313" key="3">
    <source>
        <dbReference type="EMBL" id="KAL0818341.1"/>
    </source>
</evidence>
<gene>
    <name evidence="3" type="ORF">ABMA28_008820</name>
</gene>
<feature type="compositionally biased region" description="Basic and acidic residues" evidence="1">
    <location>
        <begin position="26"/>
        <end position="37"/>
    </location>
</feature>
<sequence length="600" mass="70781">MEELAQFVKKCDPKYARKRPRNPQNWKREQERQERYKPKSLPKFPSCNHNQKSFRCMLVTCQDIRKFHKNFYKCKTKLDQDNFLIRYCHVNKAIKNTANSKRKLTIKYNVPVSGGNLKPVCQKTFLDSLQIKKDRVQGVMNRVYLSDGSPLKENRGGDRKSAQFEAKRLSVEWFLEKFKGIESHYCRSQTNRIYLPSGLNIRKMWRMYNQERDEELKVKQSFFRKIVNTSYNFGFGSPRTDVCSTCISLQERLKTEKDRSKRNELIVEKRIHRLKYKAFYKILQEENEAIKTISFDCQKNQPLPKLPDQSAYFSRQFNFYHFAIVQGNSRAKLTKENVRSYYWTELDHAKGSNQIISAIYHFLQGTVIEPQIKILRIVCDGCSGQNKNTGMVSMLGKWLYNEAPRTVKKIEIIFPVVGHSFIPPDRVFAKIERTLKTKEVIVSPSEYIEVLEENGTCIDLTTIPVYDWKDAYEPIIKPTTSWHFPFMRSKRFFLTRTKTENILVQGEETYRNEVNQKRTVTKKNKKITMITPLIVRPDILPKAAKVKDVTNLLQKHFGQEWRSLPQLQFYVNIENQAPIQYMEMNDDLCEHGFEDVTAHI</sequence>
<feature type="domain" description="DUF7869" evidence="2">
    <location>
        <begin position="341"/>
        <end position="483"/>
    </location>
</feature>
<dbReference type="Pfam" id="PF25273">
    <property type="entry name" value="DUF7869"/>
    <property type="match status" value="1"/>
</dbReference>
<dbReference type="PANTHER" id="PTHR10773">
    <property type="entry name" value="DNA-DIRECTED RNA POLYMERASES I, II, AND III SUBUNIT RPABC2"/>
    <property type="match status" value="1"/>
</dbReference>
<comment type="caution">
    <text evidence="3">The sequence shown here is derived from an EMBL/GenBank/DDBJ whole genome shotgun (WGS) entry which is preliminary data.</text>
</comment>
<dbReference type="EMBL" id="JBEDNZ010000022">
    <property type="protein sequence ID" value="KAL0818341.1"/>
    <property type="molecule type" value="Genomic_DNA"/>
</dbReference>
<name>A0ABD0SIK5_LOXSC</name>
<evidence type="ECO:0000259" key="2">
    <source>
        <dbReference type="Pfam" id="PF25273"/>
    </source>
</evidence>
<dbReference type="AlphaFoldDB" id="A0ABD0SIK5"/>
<dbReference type="InterPro" id="IPR057191">
    <property type="entry name" value="DUF7869"/>
</dbReference>